<evidence type="ECO:0000313" key="4">
    <source>
        <dbReference type="Proteomes" id="UP000029725"/>
    </source>
</evidence>
<gene>
    <name evidence="3" type="ORF">DI09_53p10</name>
</gene>
<feature type="non-terminal residue" evidence="3">
    <location>
        <position position="402"/>
    </location>
</feature>
<keyword evidence="2" id="KW-0812">Transmembrane</keyword>
<feature type="compositionally biased region" description="Low complexity" evidence="1">
    <location>
        <begin position="165"/>
        <end position="180"/>
    </location>
</feature>
<dbReference type="AlphaFoldDB" id="A0A098VPV9"/>
<dbReference type="GeneID" id="25260269"/>
<dbReference type="HOGENOM" id="CLU_686173_0_0_1"/>
<reference evidence="3 4" key="1">
    <citation type="submission" date="2014-04" db="EMBL/GenBank/DDBJ databases">
        <title>A new species of microsporidia sheds light on the evolution of extreme parasitism.</title>
        <authorList>
            <person name="Haag K.L."/>
            <person name="James T.Y."/>
            <person name="Larsson R."/>
            <person name="Schaer T.M."/>
            <person name="Refardt D."/>
            <person name="Pombert J.-F."/>
            <person name="Ebert D."/>
        </authorList>
    </citation>
    <scope>NUCLEOTIDE SEQUENCE [LARGE SCALE GENOMIC DNA]</scope>
    <source>
        <strain evidence="3 4">UGP3</strain>
        <tissue evidence="3">Spores</tissue>
    </source>
</reference>
<accession>A0A098VPV9</accession>
<feature type="transmembrane region" description="Helical" evidence="2">
    <location>
        <begin position="12"/>
        <end position="32"/>
    </location>
</feature>
<dbReference type="RefSeq" id="XP_013237272.1">
    <property type="nucleotide sequence ID" value="XM_013381818.1"/>
</dbReference>
<evidence type="ECO:0000256" key="1">
    <source>
        <dbReference type="SAM" id="MobiDB-lite"/>
    </source>
</evidence>
<proteinExistence type="predicted"/>
<sequence>MLGLAFFDAIKVSFSLAYLVKLTAFYYPWLYVHDVTLRRREITDQSPMKILSLESLVSIFPVALFLIRIGQWWGENGHAKAKVICQSKFNFDNFKPTIYIQNSSYKKPDKKDHHRNIYMAKPPACLPSASPMLISPILNGNTCKKRTKNPTKPRQGSQLHAPKKSQSISLPSSPSPSRSSFNNLYPKPKVFLQDFSKDCTTIPIYSNPKLDKANLPYFDSHHAVNETKNTEEAKNPIVTPPSEFEFPTSPISFPAQVENICDFDDKKAQSASIKVSARPLDALEPDVWREPLPTISCSSTRTTPNGTTMCMEPVIRFRRSSWEGMASNNQHGNRFFQIYSVFTKNASKPTLPSSASTESIESGHRILIQHCKKCCPHNSNPARENIANSQKHQKIHSIFKVV</sequence>
<evidence type="ECO:0000256" key="2">
    <source>
        <dbReference type="SAM" id="Phobius"/>
    </source>
</evidence>
<dbReference type="VEuPathDB" id="MicrosporidiaDB:DI09_53p10"/>
<comment type="caution">
    <text evidence="3">The sequence shown here is derived from an EMBL/GenBank/DDBJ whole genome shotgun (WGS) entry which is preliminary data.</text>
</comment>
<name>A0A098VPV9_9MICR</name>
<keyword evidence="2" id="KW-1133">Transmembrane helix</keyword>
<keyword evidence="4" id="KW-1185">Reference proteome</keyword>
<evidence type="ECO:0000313" key="3">
    <source>
        <dbReference type="EMBL" id="KGG50829.1"/>
    </source>
</evidence>
<organism evidence="3 4">
    <name type="scientific">Mitosporidium daphniae</name>
    <dbReference type="NCBI Taxonomy" id="1485682"/>
    <lineage>
        <taxon>Eukaryota</taxon>
        <taxon>Fungi</taxon>
        <taxon>Fungi incertae sedis</taxon>
        <taxon>Microsporidia</taxon>
        <taxon>Mitosporidium</taxon>
    </lineage>
</organism>
<feature type="region of interest" description="Disordered" evidence="1">
    <location>
        <begin position="140"/>
        <end position="181"/>
    </location>
</feature>
<feature type="transmembrane region" description="Helical" evidence="2">
    <location>
        <begin position="53"/>
        <end position="73"/>
    </location>
</feature>
<protein>
    <submittedName>
        <fullName evidence="3">Uncharacterized protein</fullName>
    </submittedName>
</protein>
<dbReference type="Proteomes" id="UP000029725">
    <property type="component" value="Unassembled WGS sequence"/>
</dbReference>
<dbReference type="EMBL" id="JMKJ01000488">
    <property type="protein sequence ID" value="KGG50829.1"/>
    <property type="molecule type" value="Genomic_DNA"/>
</dbReference>
<keyword evidence="2" id="KW-0472">Membrane</keyword>